<evidence type="ECO:0000313" key="3">
    <source>
        <dbReference type="Proteomes" id="UP001240447"/>
    </source>
</evidence>
<keyword evidence="3" id="KW-1185">Reference proteome</keyword>
<dbReference type="PANTHER" id="PTHR20935">
    <property type="entry name" value="PHOSPHOGLYCERATE MUTASE-RELATED"/>
    <property type="match status" value="1"/>
</dbReference>
<protein>
    <submittedName>
        <fullName evidence="2">Phosphohistidine phosphatase</fullName>
        <ecNumber evidence="2">3.1.3.-</ecNumber>
    </submittedName>
</protein>
<dbReference type="Proteomes" id="UP001240447">
    <property type="component" value="Unassembled WGS sequence"/>
</dbReference>
<accession>A0ABT9NRN1</accession>
<dbReference type="RefSeq" id="WP_068123191.1">
    <property type="nucleotide sequence ID" value="NZ_CCXJ01000627.1"/>
</dbReference>
<sequence>MTAPAQRTLVVVRHATAEPYAASDHERALTARGHAQARALGAWLAAEGLAPDVAIVSTAVRTQQTWAGVVAGGGFTVEPIVDGAIYAGDTDSVLEAVHVADAEARTVLVLGHNPTVATLALELDDGGGDPGLLVEVSGGFPPASAAVLTTTRDWADLATGGATLSALSIRH</sequence>
<organism evidence="2 3">
    <name type="scientific">Nocardioides massiliensis</name>
    <dbReference type="NCBI Taxonomy" id="1325935"/>
    <lineage>
        <taxon>Bacteria</taxon>
        <taxon>Bacillati</taxon>
        <taxon>Actinomycetota</taxon>
        <taxon>Actinomycetes</taxon>
        <taxon>Propionibacteriales</taxon>
        <taxon>Nocardioidaceae</taxon>
        <taxon>Nocardioides</taxon>
    </lineage>
</organism>
<reference evidence="2 3" key="1">
    <citation type="submission" date="2023-07" db="EMBL/GenBank/DDBJ databases">
        <title>Sequencing the genomes of 1000 actinobacteria strains.</title>
        <authorList>
            <person name="Klenk H.-P."/>
        </authorList>
    </citation>
    <scope>NUCLEOTIDE SEQUENCE [LARGE SCALE GENOMIC DNA]</scope>
    <source>
        <strain evidence="2 3">GD13</strain>
    </source>
</reference>
<proteinExistence type="predicted"/>
<name>A0ABT9NRN1_9ACTN</name>
<dbReference type="SMART" id="SM00855">
    <property type="entry name" value="PGAM"/>
    <property type="match status" value="1"/>
</dbReference>
<dbReference type="EMBL" id="JAUSQM010000001">
    <property type="protein sequence ID" value="MDP9823090.1"/>
    <property type="molecule type" value="Genomic_DNA"/>
</dbReference>
<dbReference type="GO" id="GO:0016787">
    <property type="term" value="F:hydrolase activity"/>
    <property type="evidence" value="ECO:0007669"/>
    <property type="project" value="UniProtKB-KW"/>
</dbReference>
<dbReference type="InterPro" id="IPR051021">
    <property type="entry name" value="Mito_Ser/Thr_phosphatase"/>
</dbReference>
<dbReference type="SUPFAM" id="SSF53254">
    <property type="entry name" value="Phosphoglycerate mutase-like"/>
    <property type="match status" value="1"/>
</dbReference>
<dbReference type="InterPro" id="IPR029033">
    <property type="entry name" value="His_PPase_superfam"/>
</dbReference>
<dbReference type="PANTHER" id="PTHR20935:SF1">
    <property type="entry name" value="SLL1549 PROTEIN"/>
    <property type="match status" value="1"/>
</dbReference>
<dbReference type="InterPro" id="IPR013078">
    <property type="entry name" value="His_Pase_superF_clade-1"/>
</dbReference>
<comment type="caution">
    <text evidence="2">The sequence shown here is derived from an EMBL/GenBank/DDBJ whole genome shotgun (WGS) entry which is preliminary data.</text>
</comment>
<keyword evidence="1 2" id="KW-0378">Hydrolase</keyword>
<gene>
    <name evidence="2" type="ORF">J2S59_002899</name>
</gene>
<dbReference type="CDD" id="cd07067">
    <property type="entry name" value="HP_PGM_like"/>
    <property type="match status" value="1"/>
</dbReference>
<dbReference type="EC" id="3.1.3.-" evidence="2"/>
<dbReference type="Pfam" id="PF00300">
    <property type="entry name" value="His_Phos_1"/>
    <property type="match status" value="1"/>
</dbReference>
<evidence type="ECO:0000256" key="1">
    <source>
        <dbReference type="ARBA" id="ARBA00022801"/>
    </source>
</evidence>
<dbReference type="Gene3D" id="3.40.50.1240">
    <property type="entry name" value="Phosphoglycerate mutase-like"/>
    <property type="match status" value="1"/>
</dbReference>
<evidence type="ECO:0000313" key="2">
    <source>
        <dbReference type="EMBL" id="MDP9823090.1"/>
    </source>
</evidence>